<sequence length="883" mass="97889">MAAPPVVRPPVTMNLFATWEVDKASPSCVPRLFSMTLKKLMVLKDLDKELNSVVIAVKLQGSKRILRSNEIPLPPSGLIEADLELTFSLQYPHFLKRESNKLQIMLQRRKRYKNRTFLGYKTLAAGFINMTEVMQHPTDGGMVLGLHGNIKESTAGRSAEICIFSLSSQPVDQEEAVGPGDRKSKALDRSADADNYSEDDDESFSSEQDASDEHVQDMYDDYNLSGKSKKSRHRKVSRAISLSRQPNLKQKVVALLKRFRVMDENLDLEQDPGDQTREMEEEEDLNLLYDSLELDNPSDSGPDMDDNESVVSAPKPTLKPFFQEVSNSSSQTEIASIKSMKSQPREVACQVESPDKLLVLERKRFTSDTSTDECPQELRETDTSPGSESGRVEALLERLPPRGKMSRTESQIITSPSRVEVRASLRKGRSSSLRERSSSRLQSVRASSLDNDQSPDPQLMQTPQRSVYEQLNRILGTEDQLPESVMLINTADWQGQYVSSLLQKDNQPVVCTASLADVQAVFVSLVSRIQRFCNSNPQTPEPIRVAVVGDLSHLHAVLRCFVDQLSQKTSDWLGFLRFLIIPLGCHGLAKYLASLDSKYGGVFLDPVWQEMFTHPEPPTTDLLDVTTRIVGYVSGANVTHPLPIAEAMLTYKQKGLEEESCQKFIPFISIVNVGVVEQMTAPIADMDESLLYPSVSLTSTPSTSAMGGGGSKDICPTPPASPSVGPSPVSWQGGEVMGLHVDYWTVAGAERRREGERDRKEGSGKTTLKSNFRSLQVSRLPTGPGEGQSATASMCMTVVTKEKNKKGIFLTKKPKEKDIESKSQVIDGISRLICAAKQQQTMLKVTVDGVEWNDVKFFQLAAQWPTHVKHFPVGLFAQGRPGC</sequence>
<feature type="compositionally biased region" description="Basic and acidic residues" evidence="3">
    <location>
        <begin position="180"/>
        <end position="192"/>
    </location>
</feature>
<feature type="compositionally biased region" description="Basic and acidic residues" evidence="3">
    <location>
        <begin position="751"/>
        <end position="763"/>
    </location>
</feature>
<feature type="region of interest" description="Disordered" evidence="3">
    <location>
        <begin position="364"/>
        <end position="463"/>
    </location>
</feature>
<feature type="domain" description="Phosphofurin acidic cluster sorting protein 1/2 N-terminal C2" evidence="5">
    <location>
        <begin position="11"/>
        <end position="171"/>
    </location>
</feature>
<evidence type="ECO:0000313" key="7">
    <source>
        <dbReference type="RefSeq" id="XP_032819759.1"/>
    </source>
</evidence>
<protein>
    <submittedName>
        <fullName evidence="7">Phosphofurin acidic cluster sorting protein 1 isoform X1</fullName>
    </submittedName>
</protein>
<accession>A0AAJ7TKW8</accession>
<gene>
    <name evidence="7" type="primary">PACS1</name>
</gene>
<feature type="domain" description="Phosphofurin acidic cluster sorting protein 1/2 C-terminal" evidence="4">
    <location>
        <begin position="467"/>
        <end position="878"/>
    </location>
</feature>
<feature type="compositionally biased region" description="Acidic residues" evidence="3">
    <location>
        <begin position="195"/>
        <end position="204"/>
    </location>
</feature>
<dbReference type="AlphaFoldDB" id="A0AAJ7TKW8"/>
<keyword evidence="6" id="KW-1185">Reference proteome</keyword>
<keyword evidence="2" id="KW-0597">Phosphoprotein</keyword>
<evidence type="ECO:0000256" key="1">
    <source>
        <dbReference type="ARBA" id="ARBA00008590"/>
    </source>
</evidence>
<evidence type="ECO:0000259" key="4">
    <source>
        <dbReference type="Pfam" id="PF10254"/>
    </source>
</evidence>
<evidence type="ECO:0000313" key="6">
    <source>
        <dbReference type="Proteomes" id="UP001318040"/>
    </source>
</evidence>
<feature type="region of interest" description="Disordered" evidence="3">
    <location>
        <begin position="172"/>
        <end position="243"/>
    </location>
</feature>
<dbReference type="Proteomes" id="UP001318040">
    <property type="component" value="Chromosome 31"/>
</dbReference>
<dbReference type="PANTHER" id="PTHR13280">
    <property type="entry name" value="PHOSPHOFURIN ACIDIC CLUSTER SORTING PROTEIN"/>
    <property type="match status" value="1"/>
</dbReference>
<dbReference type="RefSeq" id="XP_032819759.1">
    <property type="nucleotide sequence ID" value="XM_032963868.1"/>
</dbReference>
<dbReference type="Pfam" id="PF10254">
    <property type="entry name" value="Pacs-1"/>
    <property type="match status" value="1"/>
</dbReference>
<evidence type="ECO:0000259" key="5">
    <source>
        <dbReference type="Pfam" id="PF25332"/>
    </source>
</evidence>
<feature type="compositionally biased region" description="Basic residues" evidence="3">
    <location>
        <begin position="227"/>
        <end position="237"/>
    </location>
</feature>
<feature type="compositionally biased region" description="Low complexity" evidence="3">
    <location>
        <begin position="439"/>
        <end position="448"/>
    </location>
</feature>
<feature type="region of interest" description="Disordered" evidence="3">
    <location>
        <begin position="292"/>
        <end position="314"/>
    </location>
</feature>
<feature type="compositionally biased region" description="Basic and acidic residues" evidence="3">
    <location>
        <begin position="390"/>
        <end position="400"/>
    </location>
</feature>
<dbReference type="InterPro" id="IPR057541">
    <property type="entry name" value="PACS1/2_N"/>
</dbReference>
<dbReference type="KEGG" id="pmrn:116947758"/>
<dbReference type="GeneID" id="116947758"/>
<feature type="compositionally biased region" description="Polar residues" evidence="3">
    <location>
        <begin position="408"/>
        <end position="417"/>
    </location>
</feature>
<feature type="region of interest" description="Disordered" evidence="3">
    <location>
        <begin position="751"/>
        <end position="771"/>
    </location>
</feature>
<name>A0AAJ7TKW8_PETMA</name>
<dbReference type="Pfam" id="PF25332">
    <property type="entry name" value="C2_PACS_N"/>
    <property type="match status" value="1"/>
</dbReference>
<feature type="region of interest" description="Disordered" evidence="3">
    <location>
        <begin position="701"/>
        <end position="727"/>
    </location>
</feature>
<evidence type="ECO:0000256" key="3">
    <source>
        <dbReference type="SAM" id="MobiDB-lite"/>
    </source>
</evidence>
<organism evidence="6 7">
    <name type="scientific">Petromyzon marinus</name>
    <name type="common">Sea lamprey</name>
    <dbReference type="NCBI Taxonomy" id="7757"/>
    <lineage>
        <taxon>Eukaryota</taxon>
        <taxon>Metazoa</taxon>
        <taxon>Chordata</taxon>
        <taxon>Craniata</taxon>
        <taxon>Vertebrata</taxon>
        <taxon>Cyclostomata</taxon>
        <taxon>Hyperoartia</taxon>
        <taxon>Petromyzontiformes</taxon>
        <taxon>Petromyzontidae</taxon>
        <taxon>Petromyzon</taxon>
    </lineage>
</organism>
<dbReference type="CTD" id="55690"/>
<comment type="similarity">
    <text evidence="1">Belongs to the PACS family.</text>
</comment>
<dbReference type="GO" id="GO:0044325">
    <property type="term" value="F:transmembrane transporter binding"/>
    <property type="evidence" value="ECO:0007669"/>
    <property type="project" value="TreeGrafter"/>
</dbReference>
<dbReference type="InterPro" id="IPR019381">
    <property type="entry name" value="PACS1/2_C"/>
</dbReference>
<proteinExistence type="inferred from homology"/>
<dbReference type="GO" id="GO:0072659">
    <property type="term" value="P:protein localization to plasma membrane"/>
    <property type="evidence" value="ECO:0007669"/>
    <property type="project" value="TreeGrafter"/>
</dbReference>
<reference evidence="7" key="1">
    <citation type="submission" date="2025-08" db="UniProtKB">
        <authorList>
            <consortium name="RefSeq"/>
        </authorList>
    </citation>
    <scope>IDENTIFICATION</scope>
    <source>
        <tissue evidence="7">Sperm</tissue>
    </source>
</reference>
<feature type="compositionally biased region" description="Polar residues" evidence="3">
    <location>
        <begin position="449"/>
        <end position="463"/>
    </location>
</feature>
<dbReference type="PANTHER" id="PTHR13280:SF17">
    <property type="entry name" value="KRUEPPEL TARGET AT 95D, ISOFORM A"/>
    <property type="match status" value="1"/>
</dbReference>
<evidence type="ECO:0000256" key="2">
    <source>
        <dbReference type="ARBA" id="ARBA00022553"/>
    </source>
</evidence>